<dbReference type="STRING" id="162209.IJ22_24550"/>
<keyword evidence="1" id="KW-1133">Transmembrane helix</keyword>
<keyword evidence="1" id="KW-0472">Membrane</keyword>
<reference evidence="2 3" key="2">
    <citation type="journal article" date="2016" name="Genome Announc.">
        <title>Complete Genome Sequences of Two Interactive Moderate Thermophiles, Paenibacillus napthalenovorans 32O-Y and Paenibacillus sp. 32O-W.</title>
        <authorList>
            <person name="Butler R.R.III."/>
            <person name="Wang J."/>
            <person name="Stark B.C."/>
            <person name="Pombert J.F."/>
        </authorList>
    </citation>
    <scope>NUCLEOTIDE SEQUENCE [LARGE SCALE GENOMIC DNA]</scope>
    <source>
        <strain evidence="2 3">32O-Y</strain>
    </source>
</reference>
<dbReference type="EMBL" id="CP013652">
    <property type="protein sequence ID" value="ALS22828.1"/>
    <property type="molecule type" value="Genomic_DNA"/>
</dbReference>
<proteinExistence type="predicted"/>
<evidence type="ECO:0000313" key="3">
    <source>
        <dbReference type="Proteomes" id="UP000061660"/>
    </source>
</evidence>
<feature type="transmembrane region" description="Helical" evidence="1">
    <location>
        <begin position="55"/>
        <end position="75"/>
    </location>
</feature>
<dbReference type="RefSeq" id="WP_062408961.1">
    <property type="nucleotide sequence ID" value="NZ_CP013652.1"/>
</dbReference>
<reference evidence="3" key="1">
    <citation type="submission" date="2015-12" db="EMBL/GenBank/DDBJ databases">
        <title>Complete genome sequences of two moderately thermophilic Paenibacillus species.</title>
        <authorList>
            <person name="Butler R.III."/>
            <person name="Wang J."/>
            <person name="Stark B.C."/>
            <person name="Pombert J.-F."/>
        </authorList>
    </citation>
    <scope>NUCLEOTIDE SEQUENCE [LARGE SCALE GENOMIC DNA]</scope>
    <source>
        <strain evidence="3">32O-Y</strain>
    </source>
</reference>
<feature type="transmembrane region" description="Helical" evidence="1">
    <location>
        <begin position="151"/>
        <end position="170"/>
    </location>
</feature>
<organism evidence="2 3">
    <name type="scientific">Paenibacillus naphthalenovorans</name>
    <dbReference type="NCBI Taxonomy" id="162209"/>
    <lineage>
        <taxon>Bacteria</taxon>
        <taxon>Bacillati</taxon>
        <taxon>Bacillota</taxon>
        <taxon>Bacilli</taxon>
        <taxon>Bacillales</taxon>
        <taxon>Paenibacillaceae</taxon>
        <taxon>Paenibacillus</taxon>
    </lineage>
</organism>
<accession>A0A0U2UI44</accession>
<dbReference type="PATRIC" id="fig|162209.4.peg.2608"/>
<dbReference type="Proteomes" id="UP000061660">
    <property type="component" value="Chromosome"/>
</dbReference>
<feature type="transmembrane region" description="Helical" evidence="1">
    <location>
        <begin position="113"/>
        <end position="130"/>
    </location>
</feature>
<evidence type="ECO:0008006" key="4">
    <source>
        <dbReference type="Google" id="ProtNLM"/>
    </source>
</evidence>
<keyword evidence="3" id="KW-1185">Reference proteome</keyword>
<feature type="transmembrane region" description="Helical" evidence="1">
    <location>
        <begin position="230"/>
        <end position="250"/>
    </location>
</feature>
<dbReference type="AlphaFoldDB" id="A0A0U2UI44"/>
<evidence type="ECO:0000256" key="1">
    <source>
        <dbReference type="SAM" id="Phobius"/>
    </source>
</evidence>
<dbReference type="KEGG" id="pnp:IJ22_24550"/>
<name>A0A0U2UI44_9BACL</name>
<keyword evidence="1" id="KW-0812">Transmembrane</keyword>
<evidence type="ECO:0000313" key="2">
    <source>
        <dbReference type="EMBL" id="ALS22828.1"/>
    </source>
</evidence>
<feature type="transmembrane region" description="Helical" evidence="1">
    <location>
        <begin position="87"/>
        <end position="107"/>
    </location>
</feature>
<feature type="transmembrane region" description="Helical" evidence="1">
    <location>
        <begin position="203"/>
        <end position="224"/>
    </location>
</feature>
<feature type="transmembrane region" description="Helical" evidence="1">
    <location>
        <begin position="176"/>
        <end position="196"/>
    </location>
</feature>
<gene>
    <name evidence="2" type="ORF">IJ22_24550</name>
</gene>
<dbReference type="OrthoDB" id="5457281at2"/>
<protein>
    <recommendedName>
        <fullName evidence="4">DUF3147 domain-containing protein</fullName>
    </recommendedName>
</protein>
<sequence>MKIVISVLIVFGLAEISKRANPHLAGMISGIPLGTGLSIYFISLEQGIDFTIRGIPWGIAGLAAALVFCFVYLVISGSLALNWKGTVIFLSSTGGIFAFLLSGYFIYSLEVNVASASFIFFAVFMLNLILMKKLVRQQGKSSGTKSTGMQYFIRGITVGVILILITGTASMVGSKWANILSSFPSTLFPLIVVLHYEDDHRLFPYVIYGYSYSITALFIFYIAYLFVVPIYGLHAGYILIYAICAAYLYLLQKLRMRFGSAR</sequence>
<feature type="transmembrane region" description="Helical" evidence="1">
    <location>
        <begin position="24"/>
        <end position="43"/>
    </location>
</feature>